<dbReference type="GO" id="GO:0008170">
    <property type="term" value="F:N-methyltransferase activity"/>
    <property type="evidence" value="ECO:0007669"/>
    <property type="project" value="InterPro"/>
</dbReference>
<dbReference type="GO" id="GO:0003677">
    <property type="term" value="F:DNA binding"/>
    <property type="evidence" value="ECO:0007669"/>
    <property type="project" value="InterPro"/>
</dbReference>
<gene>
    <name evidence="5" type="ORF">LCGC14_3003560</name>
</gene>
<feature type="region of interest" description="Disordered" evidence="3">
    <location>
        <begin position="83"/>
        <end position="133"/>
    </location>
</feature>
<feature type="domain" description="DNA methylase N-4/N-6" evidence="4">
    <location>
        <begin position="22"/>
        <end position="210"/>
    </location>
</feature>
<dbReference type="InterPro" id="IPR029063">
    <property type="entry name" value="SAM-dependent_MTases_sf"/>
</dbReference>
<evidence type="ECO:0000313" key="5">
    <source>
        <dbReference type="EMBL" id="KKK62514.1"/>
    </source>
</evidence>
<reference evidence="5" key="1">
    <citation type="journal article" date="2015" name="Nature">
        <title>Complex archaea that bridge the gap between prokaryotes and eukaryotes.</title>
        <authorList>
            <person name="Spang A."/>
            <person name="Saw J.H."/>
            <person name="Jorgensen S.L."/>
            <person name="Zaremba-Niedzwiedzka K."/>
            <person name="Martijn J."/>
            <person name="Lind A.E."/>
            <person name="van Eijk R."/>
            <person name="Schleper C."/>
            <person name="Guy L."/>
            <person name="Ettema T.J."/>
        </authorList>
    </citation>
    <scope>NUCLEOTIDE SEQUENCE</scope>
</reference>
<keyword evidence="1" id="KW-0489">Methyltransferase</keyword>
<dbReference type="InterPro" id="IPR001091">
    <property type="entry name" value="RM_Methyltransferase"/>
</dbReference>
<dbReference type="PRINTS" id="PR00508">
    <property type="entry name" value="S21N4MTFRASE"/>
</dbReference>
<evidence type="ECO:0000256" key="2">
    <source>
        <dbReference type="ARBA" id="ARBA00022679"/>
    </source>
</evidence>
<feature type="compositionally biased region" description="Basic and acidic residues" evidence="3">
    <location>
        <begin position="83"/>
        <end position="96"/>
    </location>
</feature>
<dbReference type="InterPro" id="IPR002941">
    <property type="entry name" value="DNA_methylase_N4/N6"/>
</dbReference>
<dbReference type="SUPFAM" id="SSF53335">
    <property type="entry name" value="S-adenosyl-L-methionine-dependent methyltransferases"/>
    <property type="match status" value="1"/>
</dbReference>
<dbReference type="Pfam" id="PF01555">
    <property type="entry name" value="N6_N4_Mtase"/>
    <property type="match status" value="1"/>
</dbReference>
<comment type="caution">
    <text evidence="5">The sequence shown here is derived from an EMBL/GenBank/DDBJ whole genome shotgun (WGS) entry which is preliminary data.</text>
</comment>
<keyword evidence="2" id="KW-0808">Transferase</keyword>
<protein>
    <recommendedName>
        <fullName evidence="4">DNA methylase N-4/N-6 domain-containing protein</fullName>
    </recommendedName>
</protein>
<proteinExistence type="predicted"/>
<evidence type="ECO:0000256" key="1">
    <source>
        <dbReference type="ARBA" id="ARBA00022603"/>
    </source>
</evidence>
<dbReference type="EMBL" id="LAZR01061956">
    <property type="protein sequence ID" value="KKK62514.1"/>
    <property type="molecule type" value="Genomic_DNA"/>
</dbReference>
<accession>A0A0F8Z7Y1</accession>
<sequence length="229" mass="25612">PPRSGANVPGLKPKDLIGIPWRVAFALQADGWWLRSDIVWAKPNPMPESVRDRPTRAHEYVFLLTRSARYFYDAEAIRELPKQESMERLSRNDFSERNPPGQSPHRGLNKNRKTDKQRGHSRRHDGFNDRWDQMTKAEQQALGRNRRSVWTIATEGFPGAHYATFPRKLVEPCVLAGSRPGDVVLAPFCGKGTTVEVAMGLGRFGVGLDLATDLAAKELAGGKMQGVLL</sequence>
<feature type="non-terminal residue" evidence="5">
    <location>
        <position position="1"/>
    </location>
</feature>
<dbReference type="AlphaFoldDB" id="A0A0F8Z7Y1"/>
<dbReference type="Gene3D" id="3.40.50.150">
    <property type="entry name" value="Vaccinia Virus protein VP39"/>
    <property type="match status" value="1"/>
</dbReference>
<feature type="compositionally biased region" description="Basic and acidic residues" evidence="3">
    <location>
        <begin position="112"/>
        <end position="133"/>
    </location>
</feature>
<organism evidence="5">
    <name type="scientific">marine sediment metagenome</name>
    <dbReference type="NCBI Taxonomy" id="412755"/>
    <lineage>
        <taxon>unclassified sequences</taxon>
        <taxon>metagenomes</taxon>
        <taxon>ecological metagenomes</taxon>
    </lineage>
</organism>
<dbReference type="GO" id="GO:0032259">
    <property type="term" value="P:methylation"/>
    <property type="evidence" value="ECO:0007669"/>
    <property type="project" value="UniProtKB-KW"/>
</dbReference>
<evidence type="ECO:0000256" key="3">
    <source>
        <dbReference type="SAM" id="MobiDB-lite"/>
    </source>
</evidence>
<name>A0A0F8Z7Y1_9ZZZZ</name>
<evidence type="ECO:0000259" key="4">
    <source>
        <dbReference type="Pfam" id="PF01555"/>
    </source>
</evidence>